<dbReference type="Pfam" id="PF00753">
    <property type="entry name" value="Lactamase_B"/>
    <property type="match status" value="1"/>
</dbReference>
<evidence type="ECO:0000313" key="3">
    <source>
        <dbReference type="EMBL" id="KRS11758.1"/>
    </source>
</evidence>
<feature type="domain" description="Metallo-beta-lactamase" evidence="2">
    <location>
        <begin position="18"/>
        <end position="207"/>
    </location>
</feature>
<evidence type="ECO:0000259" key="2">
    <source>
        <dbReference type="SMART" id="SM00849"/>
    </source>
</evidence>
<dbReference type="PANTHER" id="PTHR42951">
    <property type="entry name" value="METALLO-BETA-LACTAMASE DOMAIN-CONTAINING"/>
    <property type="match status" value="1"/>
</dbReference>
<comment type="similarity">
    <text evidence="1">Belongs to the metallo-beta-lactamase superfamily. Class-B beta-lactamase family.</text>
</comment>
<dbReference type="PANTHER" id="PTHR42951:SF4">
    <property type="entry name" value="ACYL-COENZYME A THIOESTERASE MBLAC2"/>
    <property type="match status" value="1"/>
</dbReference>
<dbReference type="STRING" id="1641875.XM53_14860"/>
<evidence type="ECO:0000256" key="1">
    <source>
        <dbReference type="ARBA" id="ARBA00005250"/>
    </source>
</evidence>
<dbReference type="AlphaFoldDB" id="A0A0T5NSP2"/>
<gene>
    <name evidence="3" type="ORF">XM53_14860</name>
</gene>
<protein>
    <recommendedName>
        <fullName evidence="2">Metallo-beta-lactamase domain-containing protein</fullName>
    </recommendedName>
</protein>
<accession>A0A0T5NSP2</accession>
<reference evidence="3 4" key="1">
    <citation type="submission" date="2015-04" db="EMBL/GenBank/DDBJ databases">
        <title>The draft genome sequence of Roseovarius sp.R12b.</title>
        <authorList>
            <person name="Li G."/>
            <person name="Lai Q."/>
            <person name="Shao Z."/>
            <person name="Yan P."/>
        </authorList>
    </citation>
    <scope>NUCLEOTIDE SEQUENCE [LARGE SCALE GENOMIC DNA]</scope>
    <source>
        <strain evidence="3 4">R12B</strain>
    </source>
</reference>
<dbReference type="SUPFAM" id="SSF56281">
    <property type="entry name" value="Metallo-hydrolase/oxidoreductase"/>
    <property type="match status" value="1"/>
</dbReference>
<proteinExistence type="inferred from homology"/>
<dbReference type="InterPro" id="IPR001279">
    <property type="entry name" value="Metallo-B-lactamas"/>
</dbReference>
<dbReference type="OrthoDB" id="7253658at2"/>
<dbReference type="PATRIC" id="fig|1641875.4.peg.779"/>
<organism evidence="3 4">
    <name type="scientific">Roseovarius atlanticus</name>
    <dbReference type="NCBI Taxonomy" id="1641875"/>
    <lineage>
        <taxon>Bacteria</taxon>
        <taxon>Pseudomonadati</taxon>
        <taxon>Pseudomonadota</taxon>
        <taxon>Alphaproteobacteria</taxon>
        <taxon>Rhodobacterales</taxon>
        <taxon>Roseobacteraceae</taxon>
        <taxon>Roseovarius</taxon>
    </lineage>
</organism>
<dbReference type="InterPro" id="IPR036866">
    <property type="entry name" value="RibonucZ/Hydroxyglut_hydro"/>
</dbReference>
<evidence type="ECO:0000313" key="4">
    <source>
        <dbReference type="Proteomes" id="UP000051295"/>
    </source>
</evidence>
<dbReference type="GO" id="GO:0017001">
    <property type="term" value="P:antibiotic catabolic process"/>
    <property type="evidence" value="ECO:0007669"/>
    <property type="project" value="UniProtKB-ARBA"/>
</dbReference>
<dbReference type="EMBL" id="LAXJ01000017">
    <property type="protein sequence ID" value="KRS11758.1"/>
    <property type="molecule type" value="Genomic_DNA"/>
</dbReference>
<keyword evidence="4" id="KW-1185">Reference proteome</keyword>
<name>A0A0T5NSP2_9RHOB</name>
<dbReference type="Proteomes" id="UP000051295">
    <property type="component" value="Unassembled WGS sequence"/>
</dbReference>
<sequence>MGDGVTLIWEPHVAPWLRCNIWHIKGRDRDLVIDTGMGLRPMTRELAQLTERPLSAIVTHTHFDHSGGLHEFDHRCGHLAESDIIANPTPANTYADAGFVRAETFTALPYEGFSHEHYTVKPAPLSALLDEGDVLDLGNRVFTVFHLPGHSPGSIALHESATGLLFSGDVVYDGDLIDDMDHSDPEKLAESHARLRELDVSTVHAGHFKSFGRDKMIEILDEYRDGGRRLGDADAWLADMIARSRPH</sequence>
<dbReference type="InterPro" id="IPR050855">
    <property type="entry name" value="NDM-1-like"/>
</dbReference>
<dbReference type="Gene3D" id="3.60.15.10">
    <property type="entry name" value="Ribonuclease Z/Hydroxyacylglutathione hydrolase-like"/>
    <property type="match status" value="1"/>
</dbReference>
<dbReference type="SMART" id="SM00849">
    <property type="entry name" value="Lactamase_B"/>
    <property type="match status" value="1"/>
</dbReference>
<comment type="caution">
    <text evidence="3">The sequence shown here is derived from an EMBL/GenBank/DDBJ whole genome shotgun (WGS) entry which is preliminary data.</text>
</comment>